<reference evidence="1" key="2">
    <citation type="submission" date="2011-04" db="EMBL/GenBank/DDBJ databases">
        <authorList>
            <person name="Genoscope - CEA"/>
        </authorList>
    </citation>
    <scope>NUCLEOTIDE SEQUENCE</scope>
    <source>
        <strain evidence="1">R24</strain>
    </source>
</reference>
<accession>G3A9Z1</accession>
<dbReference type="EMBL" id="FR854090">
    <property type="protein sequence ID" value="CCA88125.1"/>
    <property type="molecule type" value="Genomic_DNA"/>
</dbReference>
<organism evidence="1">
    <name type="scientific">Ralstonia syzygii R24</name>
    <dbReference type="NCBI Taxonomy" id="907261"/>
    <lineage>
        <taxon>Bacteria</taxon>
        <taxon>Pseudomonadati</taxon>
        <taxon>Pseudomonadota</taxon>
        <taxon>Betaproteobacteria</taxon>
        <taxon>Burkholderiales</taxon>
        <taxon>Burkholderiaceae</taxon>
        <taxon>Ralstonia</taxon>
        <taxon>Ralstonia solanacearum species complex</taxon>
    </lineage>
</organism>
<reference evidence="1" key="1">
    <citation type="journal article" date="2011" name="PLoS ONE">
        <title>Ralstonia syzygii, the Blood Disease Bacterium and some Asian R. solanacearum strains form a single genomic species despite divergent lifestyles.</title>
        <authorList>
            <person name="Remenant B."/>
            <person name="de Cambiaire J.C."/>
            <person name="Cellier G."/>
            <person name="Jacobs J.M."/>
            <person name="Mangenot S."/>
            <person name="Barbe V."/>
            <person name="Lajus A."/>
            <person name="Vallenet D."/>
            <person name="Medigue C."/>
            <person name="Fegan M."/>
            <person name="Allen C."/>
            <person name="Prior P."/>
        </authorList>
    </citation>
    <scope>NUCLEOTIDE SEQUENCE</scope>
    <source>
        <strain evidence="1">R24</strain>
    </source>
</reference>
<proteinExistence type="predicted"/>
<protein>
    <submittedName>
        <fullName evidence="1">Uncharacterized protein</fullName>
    </submittedName>
</protein>
<sequence length="55" mass="6485">MRRNTILASSVRRKCIGFPMKAAILIVDLNERQTIYGQATHYSEFDILRNFQFCF</sequence>
<dbReference type="AlphaFoldDB" id="G3A9Z1"/>
<gene>
    <name evidence="1" type="ORF">RALSY_mp10666</name>
</gene>
<name>G3A9Z1_9RALS</name>
<evidence type="ECO:0000313" key="1">
    <source>
        <dbReference type="EMBL" id="CCA88125.1"/>
    </source>
</evidence>